<feature type="compositionally biased region" description="Polar residues" evidence="13">
    <location>
        <begin position="781"/>
        <end position="792"/>
    </location>
</feature>
<evidence type="ECO:0000256" key="5">
    <source>
        <dbReference type="ARBA" id="ARBA00022723"/>
    </source>
</evidence>
<keyword evidence="10 14" id="KW-1133">Transmembrane helix</keyword>
<feature type="transmembrane region" description="Helical" evidence="14">
    <location>
        <begin position="541"/>
        <end position="559"/>
    </location>
</feature>
<keyword evidence="4 14" id="KW-0812">Transmembrane</keyword>
<dbReference type="InterPro" id="IPR039800">
    <property type="entry name" value="MICU1/2/3"/>
</dbReference>
<evidence type="ECO:0000256" key="6">
    <source>
        <dbReference type="ARBA" id="ARBA00022737"/>
    </source>
</evidence>
<dbReference type="PANTHER" id="PTHR12294:SF10">
    <property type="entry name" value="CALCIUM UPTAKE PROTEIN 3, MITOCHONDRIAL"/>
    <property type="match status" value="1"/>
</dbReference>
<evidence type="ECO:0000256" key="1">
    <source>
        <dbReference type="ARBA" id="ARBA00004141"/>
    </source>
</evidence>
<evidence type="ECO:0000256" key="14">
    <source>
        <dbReference type="SAM" id="Phobius"/>
    </source>
</evidence>
<dbReference type="SUPFAM" id="SSF47473">
    <property type="entry name" value="EF-hand"/>
    <property type="match status" value="2"/>
</dbReference>
<evidence type="ECO:0000256" key="9">
    <source>
        <dbReference type="ARBA" id="ARBA00022946"/>
    </source>
</evidence>
<keyword evidence="7" id="KW-0999">Mitochondrion inner membrane</keyword>
<feature type="compositionally biased region" description="Polar residues" evidence="13">
    <location>
        <begin position="811"/>
        <end position="820"/>
    </location>
</feature>
<gene>
    <name evidence="16" type="ORF">H4Q32_020801</name>
</gene>
<evidence type="ECO:0000256" key="10">
    <source>
        <dbReference type="ARBA" id="ARBA00022989"/>
    </source>
</evidence>
<dbReference type="PANTHER" id="PTHR12294">
    <property type="entry name" value="EF HAND DOMAIN FAMILY A1,A2-RELATED"/>
    <property type="match status" value="1"/>
</dbReference>
<comment type="caution">
    <text evidence="16">The sequence shown here is derived from an EMBL/GenBank/DDBJ whole genome shotgun (WGS) entry which is preliminary data.</text>
</comment>
<dbReference type="PROSITE" id="PS50222">
    <property type="entry name" value="EF_HAND_2"/>
    <property type="match status" value="1"/>
</dbReference>
<organism evidence="16 17">
    <name type="scientific">Labeo rohita</name>
    <name type="common">Indian major carp</name>
    <name type="synonym">Cyprinus rohita</name>
    <dbReference type="NCBI Taxonomy" id="84645"/>
    <lineage>
        <taxon>Eukaryota</taxon>
        <taxon>Metazoa</taxon>
        <taxon>Chordata</taxon>
        <taxon>Craniata</taxon>
        <taxon>Vertebrata</taxon>
        <taxon>Euteleostomi</taxon>
        <taxon>Actinopterygii</taxon>
        <taxon>Neopterygii</taxon>
        <taxon>Teleostei</taxon>
        <taxon>Ostariophysi</taxon>
        <taxon>Cypriniformes</taxon>
        <taxon>Cyprinidae</taxon>
        <taxon>Labeoninae</taxon>
        <taxon>Labeonini</taxon>
        <taxon>Labeo</taxon>
    </lineage>
</organism>
<dbReference type="Pfam" id="PF01529">
    <property type="entry name" value="DHHC"/>
    <property type="match status" value="1"/>
</dbReference>
<feature type="transmembrane region" description="Helical" evidence="14">
    <location>
        <begin position="686"/>
        <end position="708"/>
    </location>
</feature>
<evidence type="ECO:0000259" key="15">
    <source>
        <dbReference type="PROSITE" id="PS50222"/>
    </source>
</evidence>
<dbReference type="InterPro" id="IPR002048">
    <property type="entry name" value="EF_hand_dom"/>
</dbReference>
<keyword evidence="8" id="KW-0106">Calcium</keyword>
<reference evidence="16 17" key="1">
    <citation type="submission" date="2022-01" db="EMBL/GenBank/DDBJ databases">
        <title>A high-quality chromosome-level genome assembly of rohu carp, Labeo rohita.</title>
        <authorList>
            <person name="Arick M.A. II"/>
            <person name="Hsu C.-Y."/>
            <person name="Magbanua Z."/>
            <person name="Pechanova O."/>
            <person name="Grover C."/>
            <person name="Miller E."/>
            <person name="Thrash A."/>
            <person name="Ezzel L."/>
            <person name="Alam S."/>
            <person name="Benzie J."/>
            <person name="Hamilton M."/>
            <person name="Karsi A."/>
            <person name="Lawrence M.L."/>
            <person name="Peterson D.G."/>
        </authorList>
    </citation>
    <scope>NUCLEOTIDE SEQUENCE [LARGE SCALE GENOMIC DNA]</scope>
    <source>
        <strain evidence="17">BAU-BD-2019</strain>
        <tissue evidence="16">Blood</tissue>
    </source>
</reference>
<keyword evidence="11" id="KW-0496">Mitochondrion</keyword>
<dbReference type="InterPro" id="IPR001594">
    <property type="entry name" value="Palmitoyltrfase_DHHC"/>
</dbReference>
<evidence type="ECO:0000256" key="7">
    <source>
        <dbReference type="ARBA" id="ARBA00022792"/>
    </source>
</evidence>
<dbReference type="PROSITE" id="PS00018">
    <property type="entry name" value="EF_HAND_1"/>
    <property type="match status" value="1"/>
</dbReference>
<evidence type="ECO:0000256" key="4">
    <source>
        <dbReference type="ARBA" id="ARBA00022692"/>
    </source>
</evidence>
<name>A0ABQ8M1M1_LABRO</name>
<evidence type="ECO:0000256" key="2">
    <source>
        <dbReference type="ARBA" id="ARBA00004273"/>
    </source>
</evidence>
<evidence type="ECO:0000256" key="3">
    <source>
        <dbReference type="ARBA" id="ARBA00004569"/>
    </source>
</evidence>
<evidence type="ECO:0000256" key="8">
    <source>
        <dbReference type="ARBA" id="ARBA00022837"/>
    </source>
</evidence>
<evidence type="ECO:0000256" key="11">
    <source>
        <dbReference type="ARBA" id="ARBA00023128"/>
    </source>
</evidence>
<feature type="domain" description="EF-hand" evidence="15">
    <location>
        <begin position="379"/>
        <end position="414"/>
    </location>
</feature>
<evidence type="ECO:0000256" key="12">
    <source>
        <dbReference type="ARBA" id="ARBA00023136"/>
    </source>
</evidence>
<feature type="transmembrane region" description="Helical" evidence="14">
    <location>
        <begin position="646"/>
        <end position="665"/>
    </location>
</feature>
<feature type="region of interest" description="Disordered" evidence="13">
    <location>
        <begin position="779"/>
        <end position="833"/>
    </location>
</feature>
<evidence type="ECO:0000256" key="13">
    <source>
        <dbReference type="SAM" id="MobiDB-lite"/>
    </source>
</evidence>
<feature type="transmembrane region" description="Helical" evidence="14">
    <location>
        <begin position="910"/>
        <end position="931"/>
    </location>
</feature>
<evidence type="ECO:0000313" key="16">
    <source>
        <dbReference type="EMBL" id="KAI2656793.1"/>
    </source>
</evidence>
<dbReference type="InterPro" id="IPR011992">
    <property type="entry name" value="EF-hand-dom_pair"/>
</dbReference>
<keyword evidence="6" id="KW-0677">Repeat</keyword>
<dbReference type="PROSITE" id="PS50216">
    <property type="entry name" value="DHHC"/>
    <property type="match status" value="1"/>
</dbReference>
<evidence type="ECO:0000313" key="17">
    <source>
        <dbReference type="Proteomes" id="UP000830375"/>
    </source>
</evidence>
<accession>A0ABQ8M1M1</accession>
<dbReference type="InterPro" id="IPR018247">
    <property type="entry name" value="EF_Hand_1_Ca_BS"/>
</dbReference>
<protein>
    <submittedName>
        <fullName evidence="16">Palmitoyltransferase ZDHHC2</fullName>
    </submittedName>
</protein>
<sequence>MMAAVRRFLALRNKFTSSTNVLSLYFNSRQSSRERAVLRRVGTGLCITVGGFAVVYYYQRDSSPDRGRLASLRALISPLPAVAAKEKASASAEDEEVSMSAHEHRFRLFSSLEYDGQLYMTPLDFIESVTMSEPKKKRFWRSLTKQDLDKILSDTPPVWKGSSCLFRNLRERGVIAYTEYLFLLCILTKPHAGFKIAFNMFDADGNEMVDKREFMVLEEIFRKKNEKKKERGGDSEGSSQLVLKKEQPQSEPRSFWDVLRHARTRKCHRHHSAGAFLWKKGQKFMDNLQTEVLEIEFLSYSKGMTTISEEDFARILLRYTTVENITGYLENVRQSIPDEKFLNNLEDFAIAMQMYNYANRPIGQDEFARAVYVATGLKLTRHLVNTVFKIFDVDHDDQLSYKEFIGIMKDRLHRGSWIKVPLSVSLHPHVALKKSQVGLKFSVTQCNYLPDLCQTLKGRYRCATLQTRATGAPEDGGADEPQQHAEEDMIKMAPSGSRSVDCWRVLYWIPVLFISLIVAWSYYAYVVQLCIETIENLGEKIVYLLVYHVLFIMFVWSYWQTIFTKPMNPLKEFHLSHSDKELLEREDRRESQQEILRRIAKDLPIYTRTMSGAIRYCDRCLLLKPDRCHHCSACDMVNNCVGFANYKFFMLFLAYSLLYCLFVTATDLQYFIQFWTNGLPDTQAKFHIMFLFFAASTFSVSLAFLFAYHCWLVCKNRSTLEAFRAPAFQHGPDKNGFSLGTNKNFRQVFGDEKKYWLLPVFSSLGDGCSFPTCLVNADPEQPSSPSGRNPSIKSAGESHQFPPKPLRESQSRLLNNGQSEGSEDRDKRGEMTVTPHLRKLQKTPLSVLCVLTKDVTNRKEVKFSYECVMWSNKHGAQSVFFLIVFMEMSVVYFVIRFTHHIKNKNCDTRFLLVLAFVYVDQPIVVAAFVLFESM</sequence>
<feature type="transmembrane region" description="Helical" evidence="14">
    <location>
        <begin position="879"/>
        <end position="898"/>
    </location>
</feature>
<keyword evidence="12 14" id="KW-0472">Membrane</keyword>
<dbReference type="SMART" id="SM00054">
    <property type="entry name" value="EFh"/>
    <property type="match status" value="2"/>
</dbReference>
<feature type="region of interest" description="Disordered" evidence="13">
    <location>
        <begin position="227"/>
        <end position="248"/>
    </location>
</feature>
<dbReference type="EMBL" id="JACTAM010000014">
    <property type="protein sequence ID" value="KAI2656793.1"/>
    <property type="molecule type" value="Genomic_DNA"/>
</dbReference>
<feature type="transmembrane region" description="Helical" evidence="14">
    <location>
        <begin position="37"/>
        <end position="58"/>
    </location>
</feature>
<comment type="subcellular location">
    <subcellularLocation>
        <location evidence="1">Membrane</location>
        <topology evidence="1">Multi-pass membrane protein</topology>
    </subcellularLocation>
    <subcellularLocation>
        <location evidence="2">Mitochondrion inner membrane</location>
    </subcellularLocation>
    <subcellularLocation>
        <location evidence="3">Mitochondrion intermembrane space</location>
    </subcellularLocation>
</comment>
<keyword evidence="17" id="KW-1185">Reference proteome</keyword>
<feature type="transmembrane region" description="Helical" evidence="14">
    <location>
        <begin position="505"/>
        <end position="529"/>
    </location>
</feature>
<dbReference type="Gene3D" id="1.10.238.10">
    <property type="entry name" value="EF-hand"/>
    <property type="match status" value="1"/>
</dbReference>
<keyword evidence="9" id="KW-0809">Transit peptide</keyword>
<keyword evidence="5" id="KW-0479">Metal-binding</keyword>
<proteinExistence type="predicted"/>
<dbReference type="Proteomes" id="UP000830375">
    <property type="component" value="Unassembled WGS sequence"/>
</dbReference>